<dbReference type="InterPro" id="IPR052187">
    <property type="entry name" value="MFSD1"/>
</dbReference>
<feature type="region of interest" description="Disordered" evidence="8">
    <location>
        <begin position="209"/>
        <end position="230"/>
    </location>
</feature>
<dbReference type="InterPro" id="IPR036259">
    <property type="entry name" value="MFS_trans_sf"/>
</dbReference>
<evidence type="ECO:0000256" key="5">
    <source>
        <dbReference type="ARBA" id="ARBA00022989"/>
    </source>
</evidence>
<protein>
    <submittedName>
        <fullName evidence="10">Major facilitator superfamily protein</fullName>
    </submittedName>
</protein>
<organism evidence="10 11">
    <name type="scientific">Giardia muris</name>
    <dbReference type="NCBI Taxonomy" id="5742"/>
    <lineage>
        <taxon>Eukaryota</taxon>
        <taxon>Metamonada</taxon>
        <taxon>Diplomonadida</taxon>
        <taxon>Hexamitidae</taxon>
        <taxon>Giardiinae</taxon>
        <taxon>Giardia</taxon>
    </lineage>
</organism>
<feature type="transmembrane region" description="Helical" evidence="9">
    <location>
        <begin position="106"/>
        <end position="126"/>
    </location>
</feature>
<proteinExistence type="inferred from homology"/>
<evidence type="ECO:0000256" key="2">
    <source>
        <dbReference type="ARBA" id="ARBA00008335"/>
    </source>
</evidence>
<dbReference type="PANTHER" id="PTHR23512:SF3">
    <property type="entry name" value="MAJOR FACILITATOR SUPERFAMILY DOMAIN-CONTAINING PROTEIN 1"/>
    <property type="match status" value="1"/>
</dbReference>
<comment type="similarity">
    <text evidence="2">Belongs to the major facilitator superfamily.</text>
</comment>
<dbReference type="VEuPathDB" id="GiardiaDB:GMRT_11636"/>
<gene>
    <name evidence="10" type="ORF">GMRT_11636</name>
</gene>
<feature type="transmembrane region" description="Helical" evidence="9">
    <location>
        <begin position="316"/>
        <end position="335"/>
    </location>
</feature>
<evidence type="ECO:0000256" key="9">
    <source>
        <dbReference type="SAM" id="Phobius"/>
    </source>
</evidence>
<dbReference type="PANTHER" id="PTHR23512">
    <property type="entry name" value="MAJOR FACILITATOR SUPERFAMILY DOMAIN-CONTAINING PROTEIN 1"/>
    <property type="match status" value="1"/>
</dbReference>
<name>A0A4Z1SV79_GIAMU</name>
<keyword evidence="6 9" id="KW-0472">Membrane</keyword>
<evidence type="ECO:0000256" key="3">
    <source>
        <dbReference type="ARBA" id="ARBA00022448"/>
    </source>
</evidence>
<sequence>MRKTSTAIKASALLLATFAPTGYYLTASAPQDILCALGQEGFLDDVDRRKLNGIVDLIGALLFVASGFLIDLFEAERVIGVFISLALAGYLVFSVCIVLHESIGAYIGMGVFTMAGRVVPVCSNVIAYKFIDQAHLSVAMGAIWSAVCASVFISPILSNTFMNLSLMLSLWLGLLPLTISEIPAIVLVVLYYKYITPRQPLSIERQPLVASEGQPRTETTGGSSSRRTSRYRLQKKQLRCFSCRPYLTVEYWILCLLSCCLFTALDCFLKAMDAVYQEHFVFSSTVRTLLNQGPFFLAACLLVPFGLLMDRVGCRIIFLLVSALIVLGLSIPNVILSMQSVELIHSVLPFLIVCNVSMVLVILFFFPALWSMLCMLVAPWQAGVAFGVHNGLVGIVMSLTELLREWFMESFDNTIAFILATVFGFFVALLVGLFYVIDRRRSRFGRIQYRGLSQLSDILTYHDRMESTSPRVTAVDENTRDSLRQKGYSLFETSDSTSSIRELRKVVAEVIQDGFRRDSDF</sequence>
<keyword evidence="11" id="KW-1185">Reference proteome</keyword>
<evidence type="ECO:0000313" key="10">
    <source>
        <dbReference type="EMBL" id="TNJ29570.1"/>
    </source>
</evidence>
<accession>A0A4Z1SV79</accession>
<dbReference type="EMBL" id="VDLU01000001">
    <property type="protein sequence ID" value="TNJ29570.1"/>
    <property type="molecule type" value="Genomic_DNA"/>
</dbReference>
<dbReference type="OrthoDB" id="424834at2759"/>
<feature type="transmembrane region" description="Helical" evidence="9">
    <location>
        <begin position="415"/>
        <end position="437"/>
    </location>
</feature>
<keyword evidence="3" id="KW-0813">Transport</keyword>
<feature type="transmembrane region" description="Helical" evidence="9">
    <location>
        <begin position="138"/>
        <end position="158"/>
    </location>
</feature>
<dbReference type="Proteomes" id="UP000315496">
    <property type="component" value="Chromosome 1"/>
</dbReference>
<comment type="caution">
    <text evidence="10">The sequence shown here is derived from an EMBL/GenBank/DDBJ whole genome shotgun (WGS) entry which is preliminary data.</text>
</comment>
<feature type="transmembrane region" description="Helical" evidence="9">
    <location>
        <begin position="170"/>
        <end position="192"/>
    </location>
</feature>
<evidence type="ECO:0000313" key="11">
    <source>
        <dbReference type="Proteomes" id="UP000315496"/>
    </source>
</evidence>
<evidence type="ECO:0000256" key="4">
    <source>
        <dbReference type="ARBA" id="ARBA00022692"/>
    </source>
</evidence>
<feature type="transmembrane region" description="Helical" evidence="9">
    <location>
        <begin position="80"/>
        <end position="100"/>
    </location>
</feature>
<reference evidence="10 11" key="1">
    <citation type="submission" date="2019-05" db="EMBL/GenBank/DDBJ databases">
        <title>The compact genome of Giardia muris reveals important steps in the evolution of intestinal protozoan parasites.</title>
        <authorList>
            <person name="Xu F."/>
            <person name="Jimenez-Gonzalez A."/>
            <person name="Einarsson E."/>
            <person name="Astvaldsson A."/>
            <person name="Peirasmaki D."/>
            <person name="Eckmann L."/>
            <person name="Andersson J.O."/>
            <person name="Svard S.G."/>
            <person name="Jerlstrom-Hultqvist J."/>
        </authorList>
    </citation>
    <scope>NUCLEOTIDE SEQUENCE [LARGE SCALE GENOMIC DNA]</scope>
    <source>
        <strain evidence="10 11">Roberts-Thomson</strain>
    </source>
</reference>
<feature type="compositionally biased region" description="Low complexity" evidence="8">
    <location>
        <begin position="216"/>
        <end position="226"/>
    </location>
</feature>
<dbReference type="AlphaFoldDB" id="A0A4Z1SV79"/>
<keyword evidence="4 9" id="KW-0812">Transmembrane</keyword>
<feature type="transmembrane region" description="Helical" evidence="9">
    <location>
        <begin position="347"/>
        <end position="370"/>
    </location>
</feature>
<dbReference type="SUPFAM" id="SSF103473">
    <property type="entry name" value="MFS general substrate transporter"/>
    <property type="match status" value="1"/>
</dbReference>
<feature type="transmembrane region" description="Helical" evidence="9">
    <location>
        <begin position="54"/>
        <end position="73"/>
    </location>
</feature>
<evidence type="ECO:0000256" key="1">
    <source>
        <dbReference type="ARBA" id="ARBA00004155"/>
    </source>
</evidence>
<feature type="transmembrane region" description="Helical" evidence="9">
    <location>
        <begin position="251"/>
        <end position="272"/>
    </location>
</feature>
<keyword evidence="7" id="KW-0458">Lysosome</keyword>
<comment type="subcellular location">
    <subcellularLocation>
        <location evidence="1">Lysosome membrane</location>
        <topology evidence="1">Multi-pass membrane protein</topology>
    </subcellularLocation>
</comment>
<evidence type="ECO:0000256" key="6">
    <source>
        <dbReference type="ARBA" id="ARBA00023136"/>
    </source>
</evidence>
<evidence type="ECO:0000256" key="7">
    <source>
        <dbReference type="ARBA" id="ARBA00023228"/>
    </source>
</evidence>
<evidence type="ECO:0000256" key="8">
    <source>
        <dbReference type="SAM" id="MobiDB-lite"/>
    </source>
</evidence>
<feature type="transmembrane region" description="Helical" evidence="9">
    <location>
        <begin position="382"/>
        <end position="403"/>
    </location>
</feature>
<dbReference type="Gene3D" id="1.20.1250.20">
    <property type="entry name" value="MFS general substrate transporter like domains"/>
    <property type="match status" value="1"/>
</dbReference>
<dbReference type="GO" id="GO:0005765">
    <property type="term" value="C:lysosomal membrane"/>
    <property type="evidence" value="ECO:0007669"/>
    <property type="project" value="UniProtKB-SubCell"/>
</dbReference>
<feature type="transmembrane region" description="Helical" evidence="9">
    <location>
        <begin position="292"/>
        <end position="309"/>
    </location>
</feature>
<keyword evidence="5 9" id="KW-1133">Transmembrane helix</keyword>